<evidence type="ECO:0000256" key="4">
    <source>
        <dbReference type="ARBA" id="ARBA00022989"/>
    </source>
</evidence>
<evidence type="ECO:0000256" key="1">
    <source>
        <dbReference type="ARBA" id="ARBA00004651"/>
    </source>
</evidence>
<proteinExistence type="predicted"/>
<reference evidence="6" key="1">
    <citation type="submission" date="2020-05" db="UniProtKB">
        <authorList>
            <consortium name="EnsemblMetazoa"/>
        </authorList>
    </citation>
    <scope>IDENTIFICATION</scope>
    <source>
        <strain evidence="6">Aabys</strain>
    </source>
</reference>
<evidence type="ECO:0000256" key="5">
    <source>
        <dbReference type="ARBA" id="ARBA00023136"/>
    </source>
</evidence>
<dbReference type="GO" id="GO:0005886">
    <property type="term" value="C:plasma membrane"/>
    <property type="evidence" value="ECO:0007669"/>
    <property type="project" value="UniProtKB-SubCell"/>
</dbReference>
<dbReference type="GO" id="GO:0050909">
    <property type="term" value="P:sensory perception of taste"/>
    <property type="evidence" value="ECO:0007669"/>
    <property type="project" value="InterPro"/>
</dbReference>
<dbReference type="Pfam" id="PF08395">
    <property type="entry name" value="7tm_7"/>
    <property type="match status" value="1"/>
</dbReference>
<evidence type="ECO:0000313" key="6">
    <source>
        <dbReference type="EnsemblMetazoa" id="MDOA000316-PB"/>
    </source>
</evidence>
<comment type="subcellular location">
    <subcellularLocation>
        <location evidence="1">Cell membrane</location>
        <topology evidence="1">Multi-pass membrane protein</topology>
    </subcellularLocation>
</comment>
<dbReference type="InterPro" id="IPR013604">
    <property type="entry name" value="7TM_chemorcpt"/>
</dbReference>
<evidence type="ECO:0000256" key="3">
    <source>
        <dbReference type="ARBA" id="ARBA00022692"/>
    </source>
</evidence>
<dbReference type="VEuPathDB" id="VectorBase:MDOMA2_020584"/>
<keyword evidence="2" id="KW-1003">Cell membrane</keyword>
<keyword evidence="5" id="KW-0472">Membrane</keyword>
<dbReference type="AlphaFoldDB" id="A0A1I8M1M1"/>
<dbReference type="eggNOG" id="ENOG502RW0J">
    <property type="taxonomic scope" value="Eukaryota"/>
</dbReference>
<keyword evidence="3" id="KW-0812">Transmembrane</keyword>
<name>A0A1I8M1M1_MUSDO</name>
<sequence>MAGQLSLVLKFHIRIFQAFGFCTVSFGNRTIVEERLLFLFYTVVAAEIYVMYICFSITVVDFQAVLFWCIYTPFIYVIHLRNLQFIFFVELIRLKLVAVQTNLRKLMDFTNCGISKMDCEENLHSKIANTQQSYQLTFEMFLHFHNSFGFSMVAVILVIYVRIVVNTYFSYYSDNKGWEYYGFILLIPSLLQCPMFLIASKCCMNTIQDITQNLHCIDSQFGNDKNEISIQLQNFSLQILHQNISINGIGITRMDGYMLTRLIGSITTYMIFFIQFMPKFTNI</sequence>
<organism evidence="6">
    <name type="scientific">Musca domestica</name>
    <name type="common">House fly</name>
    <dbReference type="NCBI Taxonomy" id="7370"/>
    <lineage>
        <taxon>Eukaryota</taxon>
        <taxon>Metazoa</taxon>
        <taxon>Ecdysozoa</taxon>
        <taxon>Arthropoda</taxon>
        <taxon>Hexapoda</taxon>
        <taxon>Insecta</taxon>
        <taxon>Pterygota</taxon>
        <taxon>Neoptera</taxon>
        <taxon>Endopterygota</taxon>
        <taxon>Diptera</taxon>
        <taxon>Brachycera</taxon>
        <taxon>Muscomorpha</taxon>
        <taxon>Muscoidea</taxon>
        <taxon>Muscidae</taxon>
        <taxon>Musca</taxon>
    </lineage>
</organism>
<keyword evidence="4" id="KW-1133">Transmembrane helix</keyword>
<dbReference type="VEuPathDB" id="VectorBase:MDOA000316"/>
<protein>
    <submittedName>
        <fullName evidence="6">Uncharacterized protein</fullName>
    </submittedName>
</protein>
<accession>A0A1I8M1M1</accession>
<evidence type="ECO:0000256" key="2">
    <source>
        <dbReference type="ARBA" id="ARBA00022475"/>
    </source>
</evidence>
<dbReference type="EnsemblMetazoa" id="MDOA000316-RB">
    <property type="protein sequence ID" value="MDOA000316-PB"/>
    <property type="gene ID" value="MDOA000316"/>
</dbReference>